<evidence type="ECO:0000313" key="3">
    <source>
        <dbReference type="Proteomes" id="UP001255185"/>
    </source>
</evidence>
<comment type="caution">
    <text evidence="2">The sequence shown here is derived from an EMBL/GenBank/DDBJ whole genome shotgun (WGS) entry which is preliminary data.</text>
</comment>
<protein>
    <recommendedName>
        <fullName evidence="4">Lipoprotein</fullName>
    </recommendedName>
</protein>
<gene>
    <name evidence="2" type="ORF">J2X31_002087</name>
</gene>
<sequence length="223" mass="26491">MKNLYKLIFLFLLFHSLSSCKKETPLEFEKDVMCEILPALLDSLAVDRRLMYPPPVAKIIFDKNDNRIRLDSSDLDIRRKEFEENLMKIEQDTNVVFVIKDFVNELEDEDWNTRNDYFKNVVFEKDSINSKQKYKIDLSCVSKYKLKYRSKFKETNDFFIDKYKFFVGGLLSFSRIHFDKNHEHGVLSTSYLCGGNCGQGFKVYLKKIKNEWVIEKIIPTWIA</sequence>
<reference evidence="2 3" key="1">
    <citation type="submission" date="2023-07" db="EMBL/GenBank/DDBJ databases">
        <title>Sorghum-associated microbial communities from plants grown in Nebraska, USA.</title>
        <authorList>
            <person name="Schachtman D."/>
        </authorList>
    </citation>
    <scope>NUCLEOTIDE SEQUENCE [LARGE SCALE GENOMIC DNA]</scope>
    <source>
        <strain evidence="2 3">3773</strain>
    </source>
</reference>
<accession>A0ABU1TQ43</accession>
<organism evidence="2 3">
    <name type="scientific">Flavobacterium arsenatis</name>
    <dbReference type="NCBI Taxonomy" id="1484332"/>
    <lineage>
        <taxon>Bacteria</taxon>
        <taxon>Pseudomonadati</taxon>
        <taxon>Bacteroidota</taxon>
        <taxon>Flavobacteriia</taxon>
        <taxon>Flavobacteriales</taxon>
        <taxon>Flavobacteriaceae</taxon>
        <taxon>Flavobacterium</taxon>
    </lineage>
</organism>
<keyword evidence="1" id="KW-0732">Signal</keyword>
<name>A0ABU1TQ43_9FLAO</name>
<evidence type="ECO:0000256" key="1">
    <source>
        <dbReference type="SAM" id="SignalP"/>
    </source>
</evidence>
<evidence type="ECO:0000313" key="2">
    <source>
        <dbReference type="EMBL" id="MDR6968072.1"/>
    </source>
</evidence>
<proteinExistence type="predicted"/>
<dbReference type="Proteomes" id="UP001255185">
    <property type="component" value="Unassembled WGS sequence"/>
</dbReference>
<evidence type="ECO:0008006" key="4">
    <source>
        <dbReference type="Google" id="ProtNLM"/>
    </source>
</evidence>
<feature type="signal peptide" evidence="1">
    <location>
        <begin position="1"/>
        <end position="21"/>
    </location>
</feature>
<keyword evidence="3" id="KW-1185">Reference proteome</keyword>
<dbReference type="RefSeq" id="WP_310026512.1">
    <property type="nucleotide sequence ID" value="NZ_JAVDVI010000008.1"/>
</dbReference>
<dbReference type="EMBL" id="JAVDVI010000008">
    <property type="protein sequence ID" value="MDR6968072.1"/>
    <property type="molecule type" value="Genomic_DNA"/>
</dbReference>
<dbReference type="PROSITE" id="PS51257">
    <property type="entry name" value="PROKAR_LIPOPROTEIN"/>
    <property type="match status" value="1"/>
</dbReference>
<feature type="chain" id="PRO_5046904173" description="Lipoprotein" evidence="1">
    <location>
        <begin position="22"/>
        <end position="223"/>
    </location>
</feature>